<comment type="function">
    <text evidence="2">Low-potential electron donor to a number of redox enzymes.</text>
</comment>
<evidence type="ECO:0000256" key="5">
    <source>
        <dbReference type="ARBA" id="ARBA00022630"/>
    </source>
</evidence>
<keyword evidence="7" id="KW-0249">Electron transport</keyword>
<dbReference type="PANTHER" id="PTHR42809:SF1">
    <property type="entry name" value="FLAVODOXIN 1"/>
    <property type="match status" value="1"/>
</dbReference>
<dbReference type="Pfam" id="PF00258">
    <property type="entry name" value="Flavodoxin_1"/>
    <property type="match status" value="1"/>
</dbReference>
<evidence type="ECO:0000256" key="7">
    <source>
        <dbReference type="ARBA" id="ARBA00022982"/>
    </source>
</evidence>
<feature type="domain" description="Flavodoxin-like" evidence="8">
    <location>
        <begin position="4"/>
        <end position="139"/>
    </location>
</feature>
<sequence>MVSIIICYASFSGNTKEVAELIAQTLADLGHDAVLHRINRNTPPPDLTPYDMIMMGTFTWGKGVTPAIMKNFVADVGYKPEKIAVFGTGDTQFGGDDLFCRAVDRLAVFYESPYTVLKIEQSPRGGQEEKVRKWTKEVLQIDELINESKSAGTSKSE</sequence>
<keyword evidence="10" id="KW-1185">Reference proteome</keyword>
<comment type="caution">
    <text evidence="9">The sequence shown here is derived from an EMBL/GenBank/DDBJ whole genome shotgun (WGS) entry which is preliminary data.</text>
</comment>
<keyword evidence="4" id="KW-0813">Transport</keyword>
<dbReference type="EMBL" id="JAUSTT010000001">
    <property type="protein sequence ID" value="MDQ0174314.1"/>
    <property type="molecule type" value="Genomic_DNA"/>
</dbReference>
<proteinExistence type="inferred from homology"/>
<name>A0ABT9WM51_9BACI</name>
<comment type="similarity">
    <text evidence="3">Belongs to the flavodoxin family.</text>
</comment>
<evidence type="ECO:0000313" key="10">
    <source>
        <dbReference type="Proteomes" id="UP001223586"/>
    </source>
</evidence>
<dbReference type="Proteomes" id="UP001223586">
    <property type="component" value="Unassembled WGS sequence"/>
</dbReference>
<dbReference type="InterPro" id="IPR050619">
    <property type="entry name" value="Flavodoxin"/>
</dbReference>
<evidence type="ECO:0000256" key="4">
    <source>
        <dbReference type="ARBA" id="ARBA00022448"/>
    </source>
</evidence>
<evidence type="ECO:0000313" key="9">
    <source>
        <dbReference type="EMBL" id="MDQ0174314.1"/>
    </source>
</evidence>
<evidence type="ECO:0000259" key="8">
    <source>
        <dbReference type="PROSITE" id="PS50902"/>
    </source>
</evidence>
<dbReference type="RefSeq" id="WP_307225682.1">
    <property type="nucleotide sequence ID" value="NZ_JAUSTT010000001.1"/>
</dbReference>
<protein>
    <submittedName>
        <fullName evidence="9">Ribonucleotide reductase-associated flavodoxin</fullName>
    </submittedName>
</protein>
<evidence type="ECO:0000256" key="2">
    <source>
        <dbReference type="ARBA" id="ARBA00003297"/>
    </source>
</evidence>
<evidence type="ECO:0000256" key="1">
    <source>
        <dbReference type="ARBA" id="ARBA00001917"/>
    </source>
</evidence>
<dbReference type="NCBIfam" id="NF006747">
    <property type="entry name" value="PRK09271.1"/>
    <property type="match status" value="1"/>
</dbReference>
<dbReference type="Gene3D" id="3.40.50.360">
    <property type="match status" value="1"/>
</dbReference>
<keyword evidence="6" id="KW-0288">FMN</keyword>
<reference evidence="9 10" key="1">
    <citation type="submission" date="2023-07" db="EMBL/GenBank/DDBJ databases">
        <title>Genomic Encyclopedia of Type Strains, Phase IV (KMG-IV): sequencing the most valuable type-strain genomes for metagenomic binning, comparative biology and taxonomic classification.</title>
        <authorList>
            <person name="Goeker M."/>
        </authorList>
    </citation>
    <scope>NUCLEOTIDE SEQUENCE [LARGE SCALE GENOMIC DNA]</scope>
    <source>
        <strain evidence="9 10">DSM 23837</strain>
    </source>
</reference>
<dbReference type="PROSITE" id="PS50902">
    <property type="entry name" value="FLAVODOXIN_LIKE"/>
    <property type="match status" value="1"/>
</dbReference>
<comment type="cofactor">
    <cofactor evidence="1">
        <name>FMN</name>
        <dbReference type="ChEBI" id="CHEBI:58210"/>
    </cofactor>
</comment>
<dbReference type="PANTHER" id="PTHR42809">
    <property type="entry name" value="FLAVODOXIN 2"/>
    <property type="match status" value="1"/>
</dbReference>
<keyword evidence="5" id="KW-0285">Flavoprotein</keyword>
<organism evidence="9 10">
    <name type="scientific">Bacillus chungangensis</name>
    <dbReference type="NCBI Taxonomy" id="587633"/>
    <lineage>
        <taxon>Bacteria</taxon>
        <taxon>Bacillati</taxon>
        <taxon>Bacillota</taxon>
        <taxon>Bacilli</taxon>
        <taxon>Bacillales</taxon>
        <taxon>Bacillaceae</taxon>
        <taxon>Bacillus</taxon>
    </lineage>
</organism>
<gene>
    <name evidence="9" type="ORF">J2S08_000145</name>
</gene>
<evidence type="ECO:0000256" key="6">
    <source>
        <dbReference type="ARBA" id="ARBA00022643"/>
    </source>
</evidence>
<dbReference type="InterPro" id="IPR029039">
    <property type="entry name" value="Flavoprotein-like_sf"/>
</dbReference>
<dbReference type="InterPro" id="IPR008254">
    <property type="entry name" value="Flavodoxin/NO_synth"/>
</dbReference>
<accession>A0ABT9WM51</accession>
<dbReference type="SUPFAM" id="SSF52218">
    <property type="entry name" value="Flavoproteins"/>
    <property type="match status" value="1"/>
</dbReference>
<evidence type="ECO:0000256" key="3">
    <source>
        <dbReference type="ARBA" id="ARBA00005267"/>
    </source>
</evidence>